<feature type="compositionally biased region" description="Polar residues" evidence="1">
    <location>
        <begin position="159"/>
        <end position="180"/>
    </location>
</feature>
<dbReference type="EMBL" id="JBBPDW010000005">
    <property type="protein sequence ID" value="KAK7552452.1"/>
    <property type="molecule type" value="Genomic_DNA"/>
</dbReference>
<feature type="chain" id="PRO_5047484556" evidence="2">
    <location>
        <begin position="19"/>
        <end position="239"/>
    </location>
</feature>
<organism evidence="3 4">
    <name type="scientific">Phyllosticta citricarpa</name>
    <dbReference type="NCBI Taxonomy" id="55181"/>
    <lineage>
        <taxon>Eukaryota</taxon>
        <taxon>Fungi</taxon>
        <taxon>Dikarya</taxon>
        <taxon>Ascomycota</taxon>
        <taxon>Pezizomycotina</taxon>
        <taxon>Dothideomycetes</taxon>
        <taxon>Dothideomycetes incertae sedis</taxon>
        <taxon>Botryosphaeriales</taxon>
        <taxon>Phyllostictaceae</taxon>
        <taxon>Phyllosticta</taxon>
    </lineage>
</organism>
<keyword evidence="2" id="KW-0732">Signal</keyword>
<name>A0ABR1ML09_9PEZI</name>
<evidence type="ECO:0000256" key="1">
    <source>
        <dbReference type="SAM" id="MobiDB-lite"/>
    </source>
</evidence>
<feature type="region of interest" description="Disordered" evidence="1">
    <location>
        <begin position="130"/>
        <end position="180"/>
    </location>
</feature>
<comment type="caution">
    <text evidence="3">The sequence shown here is derived from an EMBL/GenBank/DDBJ whole genome shotgun (WGS) entry which is preliminary data.</text>
</comment>
<dbReference type="Proteomes" id="UP001365128">
    <property type="component" value="Unassembled WGS sequence"/>
</dbReference>
<feature type="compositionally biased region" description="Polar residues" evidence="1">
    <location>
        <begin position="130"/>
        <end position="141"/>
    </location>
</feature>
<accession>A0ABR1ML09</accession>
<keyword evidence="4" id="KW-1185">Reference proteome</keyword>
<evidence type="ECO:0000313" key="4">
    <source>
        <dbReference type="Proteomes" id="UP001365128"/>
    </source>
</evidence>
<evidence type="ECO:0000256" key="2">
    <source>
        <dbReference type="SAM" id="SignalP"/>
    </source>
</evidence>
<gene>
    <name evidence="3" type="ORF">IWX46DRAFT_578448</name>
</gene>
<protein>
    <submittedName>
        <fullName evidence="3">Uncharacterized protein</fullName>
    </submittedName>
</protein>
<feature type="compositionally biased region" description="Low complexity" evidence="1">
    <location>
        <begin position="142"/>
        <end position="158"/>
    </location>
</feature>
<sequence>MRFSTLLSTAMLAAGTQAASSSSSSSASPSAYTPYINFDTVAHITETVSTYTTYISAATQLALKDTTYTISEPTTLTLSSGGPFTLVRPLIAQTIVAGCATCYATAPFSTAQPTSNDAALTLSTPLPSLDANGTTVGSPSLKTTATASHTAASSHKSTPQSHSNEQQTNSASTHRTSSPAGATMTLASETAAGVVTADTMRAPTAAAAAETPVYTGAAASVGMEMGMLVVAALGAFAMV</sequence>
<feature type="signal peptide" evidence="2">
    <location>
        <begin position="1"/>
        <end position="18"/>
    </location>
</feature>
<reference evidence="3 4" key="1">
    <citation type="submission" date="2024-04" db="EMBL/GenBank/DDBJ databases">
        <title>Phyllosticta paracitricarpa is synonymous to the EU quarantine fungus P. citricarpa based on phylogenomic analyses.</title>
        <authorList>
            <consortium name="Lawrence Berkeley National Laboratory"/>
            <person name="Van Ingen-Buijs V.A."/>
            <person name="Van Westerhoven A.C."/>
            <person name="Haridas S."/>
            <person name="Skiadas P."/>
            <person name="Martin F."/>
            <person name="Groenewald J.Z."/>
            <person name="Crous P.W."/>
            <person name="Seidl M.F."/>
        </authorList>
    </citation>
    <scope>NUCLEOTIDE SEQUENCE [LARGE SCALE GENOMIC DNA]</scope>
    <source>
        <strain evidence="3 4">CBS 122670</strain>
    </source>
</reference>
<proteinExistence type="predicted"/>
<evidence type="ECO:0000313" key="3">
    <source>
        <dbReference type="EMBL" id="KAK7552452.1"/>
    </source>
</evidence>